<sequence>MTPVENDSSALFLEFPDTMAIPEIDAAICAALGVRFFFLTSAEKLVPRNYHPRTPSVDPQSSLVRERCCQVEDHPDCENCEQWHRCAELQVAISVL</sequence>
<keyword evidence="1" id="KW-0472">Membrane</keyword>
<organism evidence="2 3">
    <name type="scientific">Desulfomonile tiedjei</name>
    <dbReference type="NCBI Taxonomy" id="2358"/>
    <lineage>
        <taxon>Bacteria</taxon>
        <taxon>Pseudomonadati</taxon>
        <taxon>Thermodesulfobacteriota</taxon>
        <taxon>Desulfomonilia</taxon>
        <taxon>Desulfomonilales</taxon>
        <taxon>Desulfomonilaceae</taxon>
        <taxon>Desulfomonile</taxon>
    </lineage>
</organism>
<keyword evidence="1" id="KW-0812">Transmembrane</keyword>
<evidence type="ECO:0000256" key="1">
    <source>
        <dbReference type="SAM" id="Phobius"/>
    </source>
</evidence>
<keyword evidence="1" id="KW-1133">Transmembrane helix</keyword>
<dbReference type="Proteomes" id="UP000807825">
    <property type="component" value="Unassembled WGS sequence"/>
</dbReference>
<comment type="caution">
    <text evidence="2">The sequence shown here is derived from an EMBL/GenBank/DDBJ whole genome shotgun (WGS) entry which is preliminary data.</text>
</comment>
<evidence type="ECO:0000313" key="3">
    <source>
        <dbReference type="Proteomes" id="UP000807825"/>
    </source>
</evidence>
<accession>A0A9D6Z4I0</accession>
<protein>
    <submittedName>
        <fullName evidence="2">Uncharacterized protein</fullName>
    </submittedName>
</protein>
<name>A0A9D6Z4I0_9BACT</name>
<feature type="transmembrane region" description="Helical" evidence="1">
    <location>
        <begin position="20"/>
        <end position="38"/>
    </location>
</feature>
<dbReference type="AlphaFoldDB" id="A0A9D6Z4I0"/>
<reference evidence="2" key="1">
    <citation type="submission" date="2020-07" db="EMBL/GenBank/DDBJ databases">
        <title>Huge and variable diversity of episymbiotic CPR bacteria and DPANN archaea in groundwater ecosystems.</title>
        <authorList>
            <person name="He C.Y."/>
            <person name="Keren R."/>
            <person name="Whittaker M."/>
            <person name="Farag I.F."/>
            <person name="Doudna J."/>
            <person name="Cate J.H.D."/>
            <person name="Banfield J.F."/>
        </authorList>
    </citation>
    <scope>NUCLEOTIDE SEQUENCE</scope>
    <source>
        <strain evidence="2">NC_groundwater_1664_Pr3_B-0.1um_52_9</strain>
    </source>
</reference>
<evidence type="ECO:0000313" key="2">
    <source>
        <dbReference type="EMBL" id="MBI5251009.1"/>
    </source>
</evidence>
<dbReference type="EMBL" id="JACRDE010000419">
    <property type="protein sequence ID" value="MBI5251009.1"/>
    <property type="molecule type" value="Genomic_DNA"/>
</dbReference>
<gene>
    <name evidence="2" type="ORF">HY912_16085</name>
</gene>
<proteinExistence type="predicted"/>